<dbReference type="EMBL" id="CM017692">
    <property type="protein sequence ID" value="TYH18623.1"/>
    <property type="molecule type" value="Genomic_DNA"/>
</dbReference>
<gene>
    <name evidence="1" type="ORF">ES288_A05G287500v1</name>
</gene>
<keyword evidence="2" id="KW-1185">Reference proteome</keyword>
<evidence type="ECO:0000313" key="1">
    <source>
        <dbReference type="EMBL" id="TYH18623.1"/>
    </source>
</evidence>
<dbReference type="AlphaFoldDB" id="A0A5D2GKW2"/>
<name>A0A5D2GKW2_GOSDA</name>
<dbReference type="Proteomes" id="UP000323506">
    <property type="component" value="Chromosome A05"/>
</dbReference>
<accession>A0A5D2GKW2</accession>
<reference evidence="1 2" key="1">
    <citation type="submission" date="2019-06" db="EMBL/GenBank/DDBJ databases">
        <title>WGS assembly of Gossypium darwinii.</title>
        <authorList>
            <person name="Chen Z.J."/>
            <person name="Sreedasyam A."/>
            <person name="Ando A."/>
            <person name="Song Q."/>
            <person name="De L."/>
            <person name="Hulse-Kemp A."/>
            <person name="Ding M."/>
            <person name="Ye W."/>
            <person name="Kirkbride R."/>
            <person name="Jenkins J."/>
            <person name="Plott C."/>
            <person name="Lovell J."/>
            <person name="Lin Y.-M."/>
            <person name="Vaughn R."/>
            <person name="Liu B."/>
            <person name="Li W."/>
            <person name="Simpson S."/>
            <person name="Scheffler B."/>
            <person name="Saski C."/>
            <person name="Grover C."/>
            <person name="Hu G."/>
            <person name="Conover J."/>
            <person name="Carlson J."/>
            <person name="Shu S."/>
            <person name="Boston L."/>
            <person name="Williams M."/>
            <person name="Peterson D."/>
            <person name="Mcgee K."/>
            <person name="Jones D."/>
            <person name="Wendel J."/>
            <person name="Stelly D."/>
            <person name="Grimwood J."/>
            <person name="Schmutz J."/>
        </authorList>
    </citation>
    <scope>NUCLEOTIDE SEQUENCE [LARGE SCALE GENOMIC DNA]</scope>
    <source>
        <strain evidence="1">1808015.09</strain>
    </source>
</reference>
<proteinExistence type="predicted"/>
<organism evidence="1 2">
    <name type="scientific">Gossypium darwinii</name>
    <name type="common">Darwin's cotton</name>
    <name type="synonym">Gossypium barbadense var. darwinii</name>
    <dbReference type="NCBI Taxonomy" id="34276"/>
    <lineage>
        <taxon>Eukaryota</taxon>
        <taxon>Viridiplantae</taxon>
        <taxon>Streptophyta</taxon>
        <taxon>Embryophyta</taxon>
        <taxon>Tracheophyta</taxon>
        <taxon>Spermatophyta</taxon>
        <taxon>Magnoliopsida</taxon>
        <taxon>eudicotyledons</taxon>
        <taxon>Gunneridae</taxon>
        <taxon>Pentapetalae</taxon>
        <taxon>rosids</taxon>
        <taxon>malvids</taxon>
        <taxon>Malvales</taxon>
        <taxon>Malvaceae</taxon>
        <taxon>Malvoideae</taxon>
        <taxon>Gossypium</taxon>
    </lineage>
</organism>
<sequence>MEEIGTSMACSQRYGGQLALWYVAFGVGWCVKAVWRRWRLYEGWEASWAQGKP</sequence>
<protein>
    <submittedName>
        <fullName evidence="1">Uncharacterized protein</fullName>
    </submittedName>
</protein>
<evidence type="ECO:0000313" key="2">
    <source>
        <dbReference type="Proteomes" id="UP000323506"/>
    </source>
</evidence>